<organism evidence="1 2">
    <name type="scientific">Streblomastix strix</name>
    <dbReference type="NCBI Taxonomy" id="222440"/>
    <lineage>
        <taxon>Eukaryota</taxon>
        <taxon>Metamonada</taxon>
        <taxon>Preaxostyla</taxon>
        <taxon>Oxymonadida</taxon>
        <taxon>Streblomastigidae</taxon>
        <taxon>Streblomastix</taxon>
    </lineage>
</organism>
<evidence type="ECO:0000313" key="2">
    <source>
        <dbReference type="Proteomes" id="UP000324800"/>
    </source>
</evidence>
<gene>
    <name evidence="1" type="ORF">EZS28_022447</name>
</gene>
<proteinExistence type="predicted"/>
<accession>A0A5J4VHP4</accession>
<dbReference type="EMBL" id="SNRW01007001">
    <property type="protein sequence ID" value="KAA6382025.1"/>
    <property type="molecule type" value="Genomic_DNA"/>
</dbReference>
<evidence type="ECO:0000313" key="1">
    <source>
        <dbReference type="EMBL" id="KAA6382025.1"/>
    </source>
</evidence>
<dbReference type="AlphaFoldDB" id="A0A5J4VHP4"/>
<reference evidence="1 2" key="1">
    <citation type="submission" date="2019-03" db="EMBL/GenBank/DDBJ databases">
        <title>Single cell metagenomics reveals metabolic interactions within the superorganism composed of flagellate Streblomastix strix and complex community of Bacteroidetes bacteria on its surface.</title>
        <authorList>
            <person name="Treitli S.C."/>
            <person name="Kolisko M."/>
            <person name="Husnik F."/>
            <person name="Keeling P."/>
            <person name="Hampl V."/>
        </authorList>
    </citation>
    <scope>NUCLEOTIDE SEQUENCE [LARGE SCALE GENOMIC DNA]</scope>
    <source>
        <strain evidence="1">ST1C</strain>
    </source>
</reference>
<protein>
    <submittedName>
        <fullName evidence="1">Uncharacterized protein</fullName>
    </submittedName>
</protein>
<name>A0A5J4VHP4_9EUKA</name>
<sequence>MSLRKYSIYSSPRIPLLLLFIVAIITQSDPRSKGDKGFIVIRLRPSIITVTLIAISVTSSAPSSSPVKCLSDSDAALVTFSSLSSHALYVEAKAADPD</sequence>
<comment type="caution">
    <text evidence="1">The sequence shown here is derived from an EMBL/GenBank/DDBJ whole genome shotgun (WGS) entry which is preliminary data.</text>
</comment>
<dbReference type="Proteomes" id="UP000324800">
    <property type="component" value="Unassembled WGS sequence"/>
</dbReference>